<gene>
    <name evidence="1" type="ORF">DI586_03405</name>
</gene>
<dbReference type="EMBL" id="QFOT01000023">
    <property type="protein sequence ID" value="PZP56506.1"/>
    <property type="molecule type" value="Genomic_DNA"/>
</dbReference>
<accession>A0A2W5HEG3</accession>
<reference evidence="1 2" key="1">
    <citation type="submission" date="2017-08" db="EMBL/GenBank/DDBJ databases">
        <title>Infants hospitalized years apart are colonized by the same room-sourced microbial strains.</title>
        <authorList>
            <person name="Brooks B."/>
            <person name="Olm M.R."/>
            <person name="Firek B.A."/>
            <person name="Baker R."/>
            <person name="Thomas B.C."/>
            <person name="Morowitz M.J."/>
            <person name="Banfield J.F."/>
        </authorList>
    </citation>
    <scope>NUCLEOTIDE SEQUENCE [LARGE SCALE GENOMIC DNA]</scope>
    <source>
        <strain evidence="1">S2_006_000_R2_64</strain>
    </source>
</reference>
<dbReference type="Proteomes" id="UP000249739">
    <property type="component" value="Unassembled WGS sequence"/>
</dbReference>
<proteinExistence type="predicted"/>
<evidence type="ECO:0000313" key="1">
    <source>
        <dbReference type="EMBL" id="PZP56506.1"/>
    </source>
</evidence>
<organism evidence="1 2">
    <name type="scientific">Micavibrio aeruginosavorus</name>
    <dbReference type="NCBI Taxonomy" id="349221"/>
    <lineage>
        <taxon>Bacteria</taxon>
        <taxon>Pseudomonadati</taxon>
        <taxon>Bdellovibrionota</taxon>
        <taxon>Bdellovibrionia</taxon>
        <taxon>Bdellovibrionales</taxon>
        <taxon>Pseudobdellovibrionaceae</taxon>
        <taxon>Micavibrio</taxon>
    </lineage>
</organism>
<comment type="caution">
    <text evidence="1">The sequence shown here is derived from an EMBL/GenBank/DDBJ whole genome shotgun (WGS) entry which is preliminary data.</text>
</comment>
<dbReference type="AlphaFoldDB" id="A0A2W5HEG3"/>
<name>A0A2W5HEG3_9BACT</name>
<evidence type="ECO:0000313" key="2">
    <source>
        <dbReference type="Proteomes" id="UP000249739"/>
    </source>
</evidence>
<sequence length="176" mass="20403">MIQFNSETEEFIYKNKVVGSWKVENGHGRFHLDITYEVDDVGISLGELLPKIAEVLKIHAEKEPPMKDPIVILETDEIDVEPIMPARRTLTEVTIKRGNHKWRFHLNDADPWPSIVHGHDYERNLKLDAFTGYIYDISTRNHCETLKKKKLNFIVAKLKENPEFKHRLESTAGLAT</sequence>
<protein>
    <submittedName>
        <fullName evidence="1">Uncharacterized protein</fullName>
    </submittedName>
</protein>